<organism evidence="1 2">
    <name type="scientific">Thalassotalea eurytherma</name>
    <dbReference type="NCBI Taxonomy" id="1144278"/>
    <lineage>
        <taxon>Bacteria</taxon>
        <taxon>Pseudomonadati</taxon>
        <taxon>Pseudomonadota</taxon>
        <taxon>Gammaproteobacteria</taxon>
        <taxon>Alteromonadales</taxon>
        <taxon>Colwelliaceae</taxon>
        <taxon>Thalassotalea</taxon>
    </lineage>
</organism>
<reference evidence="1 2" key="1">
    <citation type="submission" date="2023-03" db="EMBL/GenBank/DDBJ databases">
        <title>Draft genome sequence of Thalassotalea eurytherma JCM 18482T.</title>
        <authorList>
            <person name="Sawabe T."/>
        </authorList>
    </citation>
    <scope>NUCLEOTIDE SEQUENCE [LARGE SCALE GENOMIC DNA]</scope>
    <source>
        <strain evidence="1 2">JCM 18482</strain>
    </source>
</reference>
<dbReference type="PROSITE" id="PS51257">
    <property type="entry name" value="PROKAR_LIPOPROTEIN"/>
    <property type="match status" value="1"/>
</dbReference>
<keyword evidence="2" id="KW-1185">Reference proteome</keyword>
<protein>
    <recommendedName>
        <fullName evidence="3">Lipoprotein</fullName>
    </recommendedName>
</protein>
<evidence type="ECO:0000313" key="1">
    <source>
        <dbReference type="EMBL" id="GLX81046.1"/>
    </source>
</evidence>
<evidence type="ECO:0000313" key="2">
    <source>
        <dbReference type="Proteomes" id="UP001157133"/>
    </source>
</evidence>
<proteinExistence type="predicted"/>
<gene>
    <name evidence="1" type="ORF">theurythT_04980</name>
</gene>
<dbReference type="RefSeq" id="WP_284206369.1">
    <property type="nucleotide sequence ID" value="NZ_BSSU01000002.1"/>
</dbReference>
<accession>A0ABQ6H2E2</accession>
<comment type="caution">
    <text evidence="1">The sequence shown here is derived from an EMBL/GenBank/DDBJ whole genome shotgun (WGS) entry which is preliminary data.</text>
</comment>
<name>A0ABQ6H2E2_9GAMM</name>
<dbReference type="EMBL" id="BSSU01000002">
    <property type="protein sequence ID" value="GLX81046.1"/>
    <property type="molecule type" value="Genomic_DNA"/>
</dbReference>
<evidence type="ECO:0008006" key="3">
    <source>
        <dbReference type="Google" id="ProtNLM"/>
    </source>
</evidence>
<sequence length="633" mass="69702">MKSSLGSLLTLAGITVLSGCGGGGSSSPSTPPIVTPGPTLDEITIIDESININQSVELFLLPPNANLTPTNINWQQVSGEPLPILSATAPLISVLPQQAGSYEFQVSFTSEGQSQTLIRTFNVSSDNARVSIHSGHNVVEGNKVSLRAAISDDIDENALSWQQIQGPTATLEVGDTVDNRVIYFDAPSVTQDTLISFQVTDANSGESDIVAVLVEDKPSIANNAYFDDPVATVFPYNANTPYANSIVGCVYSTQLTSSCTLGTLPLLAQDTTAPSVDDIMDRVVVSHRWMGDRFKSFLENHDPNDDFKNLLRATTAVVLSYDVRPSFYWAATGAIYLDPENLWLTAQERDTINEAPDYRSSFGQELQFIMPWRYVRDNDYAYIRQSRELRADRDIEAGKHRLTSLLYHELAHANDFFPPAEWQSHSASTRILDAAQATNWESDKLTATYPLDSQVMRDLAQVSFRGESASVVQRAYSPTEIGNIFSSDAATDYYNYSSTREDLAMLFEELMMQSRYGIRRDVAVTNLPQGDSISVTDYIVSWGQRGRVAESGISLRAEYVTERILPEFDVQAAIDSLPTPIPMVVGDDWLENLTISPTPSPMFINSVDNVKPTIHQHGAIEILPYGHKALPEK</sequence>
<dbReference type="Proteomes" id="UP001157133">
    <property type="component" value="Unassembled WGS sequence"/>
</dbReference>